<gene>
    <name evidence="2" type="ORF">B0H17DRAFT_1054215</name>
</gene>
<evidence type="ECO:0000313" key="2">
    <source>
        <dbReference type="EMBL" id="KAJ7695936.1"/>
    </source>
</evidence>
<feature type="non-terminal residue" evidence="2">
    <location>
        <position position="77"/>
    </location>
</feature>
<comment type="caution">
    <text evidence="2">The sequence shown here is derived from an EMBL/GenBank/DDBJ whole genome shotgun (WGS) entry which is preliminary data.</text>
</comment>
<protein>
    <submittedName>
        <fullName evidence="2">Uncharacterized protein</fullName>
    </submittedName>
</protein>
<feature type="region of interest" description="Disordered" evidence="1">
    <location>
        <begin position="57"/>
        <end position="77"/>
    </location>
</feature>
<evidence type="ECO:0000256" key="1">
    <source>
        <dbReference type="SAM" id="MobiDB-lite"/>
    </source>
</evidence>
<keyword evidence="3" id="KW-1185">Reference proteome</keyword>
<dbReference type="AlphaFoldDB" id="A0AAD7GMD0"/>
<accession>A0AAD7GMD0</accession>
<dbReference type="Proteomes" id="UP001221757">
    <property type="component" value="Unassembled WGS sequence"/>
</dbReference>
<name>A0AAD7GMD0_MYCRO</name>
<organism evidence="2 3">
    <name type="scientific">Mycena rosella</name>
    <name type="common">Pink bonnet</name>
    <name type="synonym">Agaricus rosellus</name>
    <dbReference type="NCBI Taxonomy" id="1033263"/>
    <lineage>
        <taxon>Eukaryota</taxon>
        <taxon>Fungi</taxon>
        <taxon>Dikarya</taxon>
        <taxon>Basidiomycota</taxon>
        <taxon>Agaricomycotina</taxon>
        <taxon>Agaricomycetes</taxon>
        <taxon>Agaricomycetidae</taxon>
        <taxon>Agaricales</taxon>
        <taxon>Marasmiineae</taxon>
        <taxon>Mycenaceae</taxon>
        <taxon>Mycena</taxon>
    </lineage>
</organism>
<proteinExistence type="predicted"/>
<evidence type="ECO:0000313" key="3">
    <source>
        <dbReference type="Proteomes" id="UP001221757"/>
    </source>
</evidence>
<sequence length="77" mass="8612">MYPFPCANILAHLYVPSCSLFVCFFSGSCCLGVHSNSFFVHFSVPFSFFSGKKNQTKRMGTSEMRETGKHKGAKKGY</sequence>
<dbReference type="EMBL" id="JARKIE010000036">
    <property type="protein sequence ID" value="KAJ7695936.1"/>
    <property type="molecule type" value="Genomic_DNA"/>
</dbReference>
<reference evidence="2" key="1">
    <citation type="submission" date="2023-03" db="EMBL/GenBank/DDBJ databases">
        <title>Massive genome expansion in bonnet fungi (Mycena s.s.) driven by repeated elements and novel gene families across ecological guilds.</title>
        <authorList>
            <consortium name="Lawrence Berkeley National Laboratory"/>
            <person name="Harder C.B."/>
            <person name="Miyauchi S."/>
            <person name="Viragh M."/>
            <person name="Kuo A."/>
            <person name="Thoen E."/>
            <person name="Andreopoulos B."/>
            <person name="Lu D."/>
            <person name="Skrede I."/>
            <person name="Drula E."/>
            <person name="Henrissat B."/>
            <person name="Morin E."/>
            <person name="Kohler A."/>
            <person name="Barry K."/>
            <person name="LaButti K."/>
            <person name="Morin E."/>
            <person name="Salamov A."/>
            <person name="Lipzen A."/>
            <person name="Mereny Z."/>
            <person name="Hegedus B."/>
            <person name="Baldrian P."/>
            <person name="Stursova M."/>
            <person name="Weitz H."/>
            <person name="Taylor A."/>
            <person name="Grigoriev I.V."/>
            <person name="Nagy L.G."/>
            <person name="Martin F."/>
            <person name="Kauserud H."/>
        </authorList>
    </citation>
    <scope>NUCLEOTIDE SEQUENCE</scope>
    <source>
        <strain evidence="2">CBHHK067</strain>
    </source>
</reference>